<organism evidence="1 2">
    <name type="scientific">Oldenlandia corymbosa var. corymbosa</name>
    <dbReference type="NCBI Taxonomy" id="529605"/>
    <lineage>
        <taxon>Eukaryota</taxon>
        <taxon>Viridiplantae</taxon>
        <taxon>Streptophyta</taxon>
        <taxon>Embryophyta</taxon>
        <taxon>Tracheophyta</taxon>
        <taxon>Spermatophyta</taxon>
        <taxon>Magnoliopsida</taxon>
        <taxon>eudicotyledons</taxon>
        <taxon>Gunneridae</taxon>
        <taxon>Pentapetalae</taxon>
        <taxon>asterids</taxon>
        <taxon>lamiids</taxon>
        <taxon>Gentianales</taxon>
        <taxon>Rubiaceae</taxon>
        <taxon>Rubioideae</taxon>
        <taxon>Spermacoceae</taxon>
        <taxon>Hedyotis-Oldenlandia complex</taxon>
        <taxon>Oldenlandia</taxon>
    </lineage>
</organism>
<evidence type="ECO:0000313" key="2">
    <source>
        <dbReference type="Proteomes" id="UP001161247"/>
    </source>
</evidence>
<proteinExistence type="predicted"/>
<name>A0AAV1E4Q6_OLDCO</name>
<sequence>MENETSANSSIVPASGASVGYANTNDVVGATSNNELVAAVAPPPMQQQAQPQQPQHVLVFYPFI</sequence>
<protein>
    <submittedName>
        <fullName evidence="1">OLC1v1016121C1</fullName>
    </submittedName>
</protein>
<keyword evidence="2" id="KW-1185">Reference proteome</keyword>
<dbReference type="Proteomes" id="UP001161247">
    <property type="component" value="Chromosome 8"/>
</dbReference>
<gene>
    <name evidence="1" type="ORF">OLC1_LOCUS21833</name>
</gene>
<dbReference type="EMBL" id="OX459125">
    <property type="protein sequence ID" value="CAI9115268.1"/>
    <property type="molecule type" value="Genomic_DNA"/>
</dbReference>
<dbReference type="AlphaFoldDB" id="A0AAV1E4Q6"/>
<accession>A0AAV1E4Q6</accession>
<reference evidence="1" key="1">
    <citation type="submission" date="2023-03" db="EMBL/GenBank/DDBJ databases">
        <authorList>
            <person name="Julca I."/>
        </authorList>
    </citation>
    <scope>NUCLEOTIDE SEQUENCE</scope>
</reference>
<evidence type="ECO:0000313" key="1">
    <source>
        <dbReference type="EMBL" id="CAI9115268.1"/>
    </source>
</evidence>